<gene>
    <name evidence="5" type="ORF">FSCOSCO3_A012650</name>
</gene>
<keyword evidence="2" id="KW-0547">Nucleotide-binding</keyword>
<dbReference type="AlphaFoldDB" id="A0AAV1QPK5"/>
<accession>A0AAV1QPK5</accession>
<evidence type="ECO:0000313" key="5">
    <source>
        <dbReference type="EMBL" id="CAK6984950.1"/>
    </source>
</evidence>
<feature type="non-terminal residue" evidence="5">
    <location>
        <position position="1"/>
    </location>
</feature>
<dbReference type="SUPFAM" id="SSF52540">
    <property type="entry name" value="P-loop containing nucleoside triphosphate hydrolases"/>
    <property type="match status" value="1"/>
</dbReference>
<keyword evidence="6" id="KW-1185">Reference proteome</keyword>
<comment type="similarity">
    <text evidence="1">Belongs to the TRAFAC class TrmE-Era-EngA-EngB-Septin-like GTPase superfamily. AIG1/Toc34/Toc159-like paraseptin GTPase family. IAN subfamily.</text>
</comment>
<dbReference type="InterPro" id="IPR027417">
    <property type="entry name" value="P-loop_NTPase"/>
</dbReference>
<sequence>LRPKEEKFGTLTRKTVGEKNLNKINRTILLVGETGAGKSTLINALFNFTMGVKFEDNIWFEIVEEEKRSQLESQTPDVIVYEIFGYEDKTLPYSLTIIDTPGYGDTRGIEHDEVVSQIIFDLFRSDDGVHELSAVGLVMKASENRVSDRMSYILDSVTCLFGKDIEENIVPLITHSDGITPKNVLKALEGVNIKCAKNEKNQPVRFLFNNCQNTQRTEEDELPLENAWSITERGMKLFTDFLKESKPQQKVQKQEMTKTQEDERTRTDPQYKFSKGAAAGSTL</sequence>
<dbReference type="Gene3D" id="3.40.50.300">
    <property type="entry name" value="P-loop containing nucleotide triphosphate hydrolases"/>
    <property type="match status" value="1"/>
</dbReference>
<evidence type="ECO:0000256" key="3">
    <source>
        <dbReference type="SAM" id="MobiDB-lite"/>
    </source>
</evidence>
<dbReference type="InterPro" id="IPR006703">
    <property type="entry name" value="G_AIG1"/>
</dbReference>
<feature type="non-terminal residue" evidence="5">
    <location>
        <position position="283"/>
    </location>
</feature>
<evidence type="ECO:0000256" key="1">
    <source>
        <dbReference type="ARBA" id="ARBA00008535"/>
    </source>
</evidence>
<dbReference type="PANTHER" id="PTHR32046:SF11">
    <property type="entry name" value="IMMUNE-ASSOCIATED NUCLEOTIDE-BINDING PROTEIN 10-LIKE"/>
    <property type="match status" value="1"/>
</dbReference>
<dbReference type="Proteomes" id="UP001314229">
    <property type="component" value="Unassembled WGS sequence"/>
</dbReference>
<dbReference type="PROSITE" id="PS00675">
    <property type="entry name" value="SIGMA54_INTERACT_1"/>
    <property type="match status" value="1"/>
</dbReference>
<dbReference type="EMBL" id="CAWUFR010002676">
    <property type="protein sequence ID" value="CAK6984950.1"/>
    <property type="molecule type" value="Genomic_DNA"/>
</dbReference>
<name>A0AAV1QPK5_SCOSC</name>
<dbReference type="GO" id="GO:0005525">
    <property type="term" value="F:GTP binding"/>
    <property type="evidence" value="ECO:0007669"/>
    <property type="project" value="InterPro"/>
</dbReference>
<comment type="caution">
    <text evidence="5">The sequence shown here is derived from an EMBL/GenBank/DDBJ whole genome shotgun (WGS) entry which is preliminary data.</text>
</comment>
<feature type="region of interest" description="Disordered" evidence="3">
    <location>
        <begin position="245"/>
        <end position="283"/>
    </location>
</feature>
<organism evidence="5 6">
    <name type="scientific">Scomber scombrus</name>
    <name type="common">Atlantic mackerel</name>
    <name type="synonym">Scomber vernalis</name>
    <dbReference type="NCBI Taxonomy" id="13677"/>
    <lineage>
        <taxon>Eukaryota</taxon>
        <taxon>Metazoa</taxon>
        <taxon>Chordata</taxon>
        <taxon>Craniata</taxon>
        <taxon>Vertebrata</taxon>
        <taxon>Euteleostomi</taxon>
        <taxon>Actinopterygii</taxon>
        <taxon>Neopterygii</taxon>
        <taxon>Teleostei</taxon>
        <taxon>Neoteleostei</taxon>
        <taxon>Acanthomorphata</taxon>
        <taxon>Pelagiaria</taxon>
        <taxon>Scombriformes</taxon>
        <taxon>Scombridae</taxon>
        <taxon>Scomber</taxon>
    </lineage>
</organism>
<evidence type="ECO:0000313" key="6">
    <source>
        <dbReference type="Proteomes" id="UP001314229"/>
    </source>
</evidence>
<feature type="compositionally biased region" description="Basic and acidic residues" evidence="3">
    <location>
        <begin position="245"/>
        <end position="269"/>
    </location>
</feature>
<protein>
    <submittedName>
        <fullName evidence="5">Uncharacterized protein LOC128371692, partial</fullName>
    </submittedName>
</protein>
<proteinExistence type="inferred from homology"/>
<evidence type="ECO:0000256" key="2">
    <source>
        <dbReference type="ARBA" id="ARBA00022741"/>
    </source>
</evidence>
<evidence type="ECO:0000259" key="4">
    <source>
        <dbReference type="Pfam" id="PF04548"/>
    </source>
</evidence>
<dbReference type="PANTHER" id="PTHR32046">
    <property type="entry name" value="G DOMAIN-CONTAINING PROTEIN"/>
    <property type="match status" value="1"/>
</dbReference>
<dbReference type="InterPro" id="IPR025662">
    <property type="entry name" value="Sigma_54_int_dom_ATP-bd_1"/>
</dbReference>
<feature type="domain" description="AIG1-type G" evidence="4">
    <location>
        <begin position="26"/>
        <end position="192"/>
    </location>
</feature>
<reference evidence="5 6" key="1">
    <citation type="submission" date="2024-01" db="EMBL/GenBank/DDBJ databases">
        <authorList>
            <person name="Alioto T."/>
            <person name="Alioto T."/>
            <person name="Gomez Garrido J."/>
        </authorList>
    </citation>
    <scope>NUCLEOTIDE SEQUENCE [LARGE SCALE GENOMIC DNA]</scope>
</reference>
<dbReference type="Pfam" id="PF04548">
    <property type="entry name" value="AIG1"/>
    <property type="match status" value="1"/>
</dbReference>